<sequence>MRFLIFYFFVAILFVQGSTTTKNIKKSKRELSSVGNQKKSTSRKLSKIASDIQKADKDLIKLDKKLAELAKNQSKNEEEYRTLKDSLKKASSEYEKTSNSLNVKRQEFMDLLTKQFSVVYAIKQFHEPTRDTIITQEVYKTYKKQNARMLNKLKKEIYSLKKKKEDKKYLKNRTLNKIKRIIKKREEYDRQKLAKKKLIKRLAADEEKYKEKLEKIVDKQNSLRSTLAELNILQKKEVEEARKQALARKEAIRKEKARKDRIRKEKAAAIEKERKAKEAIKLAKTKEARSKARLAAKAATKEKRRVYKESEKIRNVNYSYKKPKVYSYNSRKTISPIAGARLVKKFGTYIDPVYKIKIFNESITLQAPSPGAKVKNVLNGKVVFAGKSSMLGKVVVVAHSGKMHTVYAGLSMIAPNIKTGRKIKKGYVVGKVKSKLMFQATKNSKHINPLKLIKI</sequence>
<feature type="coiled-coil region" evidence="1">
    <location>
        <begin position="171"/>
        <end position="279"/>
    </location>
</feature>
<feature type="coiled-coil region" evidence="1">
    <location>
        <begin position="52"/>
        <end position="107"/>
    </location>
</feature>
<dbReference type="InterPro" id="IPR016047">
    <property type="entry name" value="M23ase_b-sheet_dom"/>
</dbReference>
<evidence type="ECO:0000259" key="2">
    <source>
        <dbReference type="Pfam" id="PF01551"/>
    </source>
</evidence>
<gene>
    <name evidence="3" type="ORF">MNB_SV-5-1635</name>
</gene>
<accession>A0A1W1ED59</accession>
<dbReference type="CDD" id="cd12797">
    <property type="entry name" value="M23_peptidase"/>
    <property type="match status" value="1"/>
</dbReference>
<dbReference type="Gene3D" id="2.70.70.10">
    <property type="entry name" value="Glucose Permease (Domain IIA)"/>
    <property type="match status" value="1"/>
</dbReference>
<dbReference type="InterPro" id="IPR011055">
    <property type="entry name" value="Dup_hybrid_motif"/>
</dbReference>
<evidence type="ECO:0000256" key="1">
    <source>
        <dbReference type="SAM" id="Coils"/>
    </source>
</evidence>
<dbReference type="AlphaFoldDB" id="A0A1W1ED59"/>
<feature type="domain" description="M23ase beta-sheet core" evidence="2">
    <location>
        <begin position="362"/>
        <end position="449"/>
    </location>
</feature>
<proteinExistence type="predicted"/>
<protein>
    <submittedName>
        <fullName evidence="3">Membrane-bound metallopeptidase</fullName>
    </submittedName>
</protein>
<organism evidence="3">
    <name type="scientific">hydrothermal vent metagenome</name>
    <dbReference type="NCBI Taxonomy" id="652676"/>
    <lineage>
        <taxon>unclassified sequences</taxon>
        <taxon>metagenomes</taxon>
        <taxon>ecological metagenomes</taxon>
    </lineage>
</organism>
<evidence type="ECO:0000313" key="3">
    <source>
        <dbReference type="EMBL" id="SFZ97975.1"/>
    </source>
</evidence>
<dbReference type="Pfam" id="PF01551">
    <property type="entry name" value="Peptidase_M23"/>
    <property type="match status" value="1"/>
</dbReference>
<reference evidence="3" key="1">
    <citation type="submission" date="2016-10" db="EMBL/GenBank/DDBJ databases">
        <authorList>
            <person name="de Groot N.N."/>
        </authorList>
    </citation>
    <scope>NUCLEOTIDE SEQUENCE</scope>
</reference>
<dbReference type="EMBL" id="FPKX01000032">
    <property type="protein sequence ID" value="SFZ97975.1"/>
    <property type="molecule type" value="Genomic_DNA"/>
</dbReference>
<keyword evidence="1" id="KW-0175">Coiled coil</keyword>
<name>A0A1W1ED59_9ZZZZ</name>
<dbReference type="SUPFAM" id="SSF51261">
    <property type="entry name" value="Duplicated hybrid motif"/>
    <property type="match status" value="1"/>
</dbReference>